<dbReference type="Pfam" id="PF00078">
    <property type="entry name" value="RVT_1"/>
    <property type="match status" value="1"/>
</dbReference>
<keyword evidence="3" id="KW-1185">Reference proteome</keyword>
<dbReference type="InterPro" id="IPR000477">
    <property type="entry name" value="RT_dom"/>
</dbReference>
<feature type="domain" description="Reverse transcriptase" evidence="1">
    <location>
        <begin position="242"/>
        <end position="387"/>
    </location>
</feature>
<reference evidence="2 3" key="1">
    <citation type="journal article" date="2019" name="Commun. Biol.">
        <title>The bagworm genome reveals a unique fibroin gene that provides high tensile strength.</title>
        <authorList>
            <person name="Kono N."/>
            <person name="Nakamura H."/>
            <person name="Ohtoshi R."/>
            <person name="Tomita M."/>
            <person name="Numata K."/>
            <person name="Arakawa K."/>
        </authorList>
    </citation>
    <scope>NUCLEOTIDE SEQUENCE [LARGE SCALE GENOMIC DNA]</scope>
</reference>
<sequence length="387" mass="43985">MSAALEKTDTPILNNIPNDIISTDDIDYAIGVLTSHITAVVENSTRVVPAKSDHKDLPSDVIELIRAKNAAFWRANEYPTCKNRSHAHALQRKVKARMKEVRNKNWSNLMSEISPSHQAYWGLAKALKTEGAVPSPALKKPDKFIAFDDREKAECLADSIKQQCTENPPYDSERVMRVEEQTRQRVSLPPKDDLDPISQDEISRHIKALKIRKAPGRDSISSKAFKCFFAPFVALLVTIFNECIRNCYFPAAWKEAVVIDIPKPGKPRDLPASYRPISLLSILEGFKVKRKTVAVFFDVAKVFDRVWHTGLFHKLYQLEFPDCLVIIIHHYISNRHFSFRLDNTYSSMRPIRAGVLQGSTLFPPLYSVYVNDIPRPSTGIATHAFRR</sequence>
<dbReference type="AlphaFoldDB" id="A0A4C1ZKQ5"/>
<keyword evidence="2" id="KW-0695">RNA-directed DNA polymerase</keyword>
<dbReference type="PANTHER" id="PTHR19446">
    <property type="entry name" value="REVERSE TRANSCRIPTASES"/>
    <property type="match status" value="1"/>
</dbReference>
<gene>
    <name evidence="2" type="primary">pol</name>
    <name evidence="2" type="ORF">EVAR_28645_1</name>
</gene>
<evidence type="ECO:0000259" key="1">
    <source>
        <dbReference type="PROSITE" id="PS50878"/>
    </source>
</evidence>
<dbReference type="GO" id="GO:0003964">
    <property type="term" value="F:RNA-directed DNA polymerase activity"/>
    <property type="evidence" value="ECO:0007669"/>
    <property type="project" value="UniProtKB-KW"/>
</dbReference>
<organism evidence="2 3">
    <name type="scientific">Eumeta variegata</name>
    <name type="common">Bagworm moth</name>
    <name type="synonym">Eumeta japonica</name>
    <dbReference type="NCBI Taxonomy" id="151549"/>
    <lineage>
        <taxon>Eukaryota</taxon>
        <taxon>Metazoa</taxon>
        <taxon>Ecdysozoa</taxon>
        <taxon>Arthropoda</taxon>
        <taxon>Hexapoda</taxon>
        <taxon>Insecta</taxon>
        <taxon>Pterygota</taxon>
        <taxon>Neoptera</taxon>
        <taxon>Endopterygota</taxon>
        <taxon>Lepidoptera</taxon>
        <taxon>Glossata</taxon>
        <taxon>Ditrysia</taxon>
        <taxon>Tineoidea</taxon>
        <taxon>Psychidae</taxon>
        <taxon>Oiketicinae</taxon>
        <taxon>Eumeta</taxon>
    </lineage>
</organism>
<accession>A0A4C1ZKQ5</accession>
<dbReference type="EMBL" id="BGZK01001882">
    <property type="protein sequence ID" value="GBP87763.1"/>
    <property type="molecule type" value="Genomic_DNA"/>
</dbReference>
<comment type="caution">
    <text evidence="2">The sequence shown here is derived from an EMBL/GenBank/DDBJ whole genome shotgun (WGS) entry which is preliminary data.</text>
</comment>
<evidence type="ECO:0000313" key="2">
    <source>
        <dbReference type="EMBL" id="GBP87763.1"/>
    </source>
</evidence>
<evidence type="ECO:0000313" key="3">
    <source>
        <dbReference type="Proteomes" id="UP000299102"/>
    </source>
</evidence>
<keyword evidence="2" id="KW-0808">Transferase</keyword>
<proteinExistence type="predicted"/>
<dbReference type="Proteomes" id="UP000299102">
    <property type="component" value="Unassembled WGS sequence"/>
</dbReference>
<keyword evidence="2" id="KW-0548">Nucleotidyltransferase</keyword>
<protein>
    <submittedName>
        <fullName evidence="2">RNA-directed DNA polymerase from mobile element jockey</fullName>
    </submittedName>
</protein>
<name>A0A4C1ZKQ5_EUMVA</name>
<dbReference type="PROSITE" id="PS50878">
    <property type="entry name" value="RT_POL"/>
    <property type="match status" value="1"/>
</dbReference>
<dbReference type="STRING" id="151549.A0A4C1ZKQ5"/>
<dbReference type="OrthoDB" id="410155at2759"/>